<name>A0A9D1DB76_9FIRM</name>
<gene>
    <name evidence="3" type="ORF">IAB90_04525</name>
</gene>
<keyword evidence="1" id="KW-1133">Transmembrane helix</keyword>
<evidence type="ECO:0000313" key="3">
    <source>
        <dbReference type="EMBL" id="HIR39631.1"/>
    </source>
</evidence>
<evidence type="ECO:0000313" key="4">
    <source>
        <dbReference type="Proteomes" id="UP000824179"/>
    </source>
</evidence>
<protein>
    <submittedName>
        <fullName evidence="3">Uncharacterized protein</fullName>
    </submittedName>
</protein>
<dbReference type="PROSITE" id="PS51257">
    <property type="entry name" value="PROKAR_LIPOPROTEIN"/>
    <property type="match status" value="1"/>
</dbReference>
<reference evidence="3" key="1">
    <citation type="submission" date="2020-10" db="EMBL/GenBank/DDBJ databases">
        <authorList>
            <person name="Gilroy R."/>
        </authorList>
    </citation>
    <scope>NUCLEOTIDE SEQUENCE</scope>
    <source>
        <strain evidence="3">ChiW25-3613</strain>
    </source>
</reference>
<feature type="chain" id="PRO_5038658042" evidence="2">
    <location>
        <begin position="23"/>
        <end position="481"/>
    </location>
</feature>
<keyword evidence="2" id="KW-0732">Signal</keyword>
<sequence>MKRLTTFLICAVAAAATLACTAAVGPQTEYFADAASGDTVYPDFVSKLDVGGFDNYAVGEDSFALSQDSRLYIYQGGTSGRDTDEDGNAVYVYEDGIMINDGENLYAYDHSSAITNMSYSESGLLFSDGSAVYLYSDGEVTESSETIPPMQSGIITNGSLAYSIVGGDLSVTDMSTVRTDFPEGEYSSIKVIDGSVYVLLDGELCIVEGSSINSVEVVQYSFSYIDLNQESTISVGNTAQLLKSDTTARYRVVVEGQYVTEIDLSDISGQYFVTAEHDDGTPATYAMDQTCYALLLCTTGNADIIAIGNTTYITYALSAASDLTSSAPPFENALLNYPAGIYSRPYMSEATQLLSLDAGATVSVESQIAAEGQSQAGDALPTDFCLVTYTADDGTATTGYIATAFLTVYDFSGEDGEFTDPTPPEDYSEENVILTVVLVIVIVVLVIIGVAYLAYVSGANRRKNKENKNPDSDIDDDNPPV</sequence>
<dbReference type="Proteomes" id="UP000824179">
    <property type="component" value="Unassembled WGS sequence"/>
</dbReference>
<evidence type="ECO:0000256" key="2">
    <source>
        <dbReference type="SAM" id="SignalP"/>
    </source>
</evidence>
<keyword evidence="1" id="KW-0812">Transmembrane</keyword>
<proteinExistence type="predicted"/>
<reference evidence="3" key="2">
    <citation type="journal article" date="2021" name="PeerJ">
        <title>Extensive microbial diversity within the chicken gut microbiome revealed by metagenomics and culture.</title>
        <authorList>
            <person name="Gilroy R."/>
            <person name="Ravi A."/>
            <person name="Getino M."/>
            <person name="Pursley I."/>
            <person name="Horton D.L."/>
            <person name="Alikhan N.F."/>
            <person name="Baker D."/>
            <person name="Gharbi K."/>
            <person name="Hall N."/>
            <person name="Watson M."/>
            <person name="Adriaenssens E.M."/>
            <person name="Foster-Nyarko E."/>
            <person name="Jarju S."/>
            <person name="Secka A."/>
            <person name="Antonio M."/>
            <person name="Oren A."/>
            <person name="Chaudhuri R.R."/>
            <person name="La Ragione R."/>
            <person name="Hildebrand F."/>
            <person name="Pallen M.J."/>
        </authorList>
    </citation>
    <scope>NUCLEOTIDE SEQUENCE</scope>
    <source>
        <strain evidence="3">ChiW25-3613</strain>
    </source>
</reference>
<comment type="caution">
    <text evidence="3">The sequence shown here is derived from an EMBL/GenBank/DDBJ whole genome shotgun (WGS) entry which is preliminary data.</text>
</comment>
<feature type="transmembrane region" description="Helical" evidence="1">
    <location>
        <begin position="432"/>
        <end position="455"/>
    </location>
</feature>
<keyword evidence="1" id="KW-0472">Membrane</keyword>
<dbReference type="SUPFAM" id="SSF82171">
    <property type="entry name" value="DPP6 N-terminal domain-like"/>
    <property type="match status" value="1"/>
</dbReference>
<organism evidence="3 4">
    <name type="scientific">Candidatus Coproplasma stercoripullorum</name>
    <dbReference type="NCBI Taxonomy" id="2840751"/>
    <lineage>
        <taxon>Bacteria</taxon>
        <taxon>Bacillati</taxon>
        <taxon>Bacillota</taxon>
        <taxon>Clostridia</taxon>
        <taxon>Eubacteriales</taxon>
        <taxon>Candidatus Coproplasma</taxon>
    </lineage>
</organism>
<evidence type="ECO:0000256" key="1">
    <source>
        <dbReference type="SAM" id="Phobius"/>
    </source>
</evidence>
<feature type="signal peptide" evidence="2">
    <location>
        <begin position="1"/>
        <end position="22"/>
    </location>
</feature>
<accession>A0A9D1DB76</accession>
<dbReference type="EMBL" id="DVHB01000078">
    <property type="protein sequence ID" value="HIR39631.1"/>
    <property type="molecule type" value="Genomic_DNA"/>
</dbReference>
<dbReference type="AlphaFoldDB" id="A0A9D1DB76"/>